<protein>
    <submittedName>
        <fullName evidence="1">Uncharacterized protein</fullName>
    </submittedName>
</protein>
<name>A0A2S8GTR0_9BACT</name>
<dbReference type="OrthoDB" id="285912at2"/>
<accession>A0A2S8GTR0</accession>
<evidence type="ECO:0000313" key="1">
    <source>
        <dbReference type="EMBL" id="PQO47454.1"/>
    </source>
</evidence>
<comment type="caution">
    <text evidence="1">The sequence shown here is derived from an EMBL/GenBank/DDBJ whole genome shotgun (WGS) entry which is preliminary data.</text>
</comment>
<dbReference type="RefSeq" id="WP_105334342.1">
    <property type="nucleotide sequence ID" value="NZ_PUHZ01000005.1"/>
</dbReference>
<dbReference type="Proteomes" id="UP000237819">
    <property type="component" value="Unassembled WGS sequence"/>
</dbReference>
<dbReference type="EMBL" id="PUHZ01000005">
    <property type="protein sequence ID" value="PQO47454.1"/>
    <property type="molecule type" value="Genomic_DNA"/>
</dbReference>
<gene>
    <name evidence="1" type="ORF">C5Y93_05265</name>
</gene>
<dbReference type="AlphaFoldDB" id="A0A2S8GTR0"/>
<organism evidence="1 2">
    <name type="scientific">Blastopirellula marina</name>
    <dbReference type="NCBI Taxonomy" id="124"/>
    <lineage>
        <taxon>Bacteria</taxon>
        <taxon>Pseudomonadati</taxon>
        <taxon>Planctomycetota</taxon>
        <taxon>Planctomycetia</taxon>
        <taxon>Pirellulales</taxon>
        <taxon>Pirellulaceae</taxon>
        <taxon>Blastopirellula</taxon>
    </lineage>
</organism>
<evidence type="ECO:0000313" key="2">
    <source>
        <dbReference type="Proteomes" id="UP000237819"/>
    </source>
</evidence>
<sequence length="87" mass="9610">MSHSSTCDHSFHFCGKQMNKEGVAFCPCDGCISKFSCRGYWNAPRKKAESSEIALPILLTNSEELVTRLDPSHEAAEVREPGFCTIA</sequence>
<proteinExistence type="predicted"/>
<reference evidence="1 2" key="1">
    <citation type="submission" date="2018-02" db="EMBL/GenBank/DDBJ databases">
        <title>Comparative genomes isolates from brazilian mangrove.</title>
        <authorList>
            <person name="Araujo J.E."/>
            <person name="Taketani R.G."/>
            <person name="Silva M.C.P."/>
            <person name="Loureco M.V."/>
            <person name="Andreote F.D."/>
        </authorList>
    </citation>
    <scope>NUCLEOTIDE SEQUENCE [LARGE SCALE GENOMIC DNA]</scope>
    <source>
        <strain evidence="1 2">Nap-Phe MGV</strain>
    </source>
</reference>